<dbReference type="HOGENOM" id="CLU_139809_0_0_11"/>
<name>D9W7H3_9ACTN</name>
<accession>D9W7H3</accession>
<dbReference type="OrthoDB" id="4246342at2"/>
<evidence type="ECO:0000256" key="1">
    <source>
        <dbReference type="SAM" id="MobiDB-lite"/>
    </source>
</evidence>
<feature type="transmembrane region" description="Helical" evidence="2">
    <location>
        <begin position="83"/>
        <end position="104"/>
    </location>
</feature>
<dbReference type="AlphaFoldDB" id="D9W7H3"/>
<keyword evidence="2" id="KW-0812">Transmembrane</keyword>
<organism evidence="3 4">
    <name type="scientific">Streptomyces himastatinicus ATCC 53653</name>
    <dbReference type="NCBI Taxonomy" id="457427"/>
    <lineage>
        <taxon>Bacteria</taxon>
        <taxon>Bacillati</taxon>
        <taxon>Actinomycetota</taxon>
        <taxon>Actinomycetes</taxon>
        <taxon>Kitasatosporales</taxon>
        <taxon>Streptomycetaceae</taxon>
        <taxon>Streptomyces</taxon>
        <taxon>Streptomyces violaceusniger group</taxon>
    </lineage>
</organism>
<dbReference type="STRING" id="457427.SSOG_08467"/>
<keyword evidence="4" id="KW-1185">Reference proteome</keyword>
<reference evidence="3 4" key="1">
    <citation type="submission" date="2009-02" db="EMBL/GenBank/DDBJ databases">
        <title>Annotation of Streptomyces hygroscopicus strain ATCC 53653.</title>
        <authorList>
            <consortium name="The Broad Institute Genome Sequencing Platform"/>
            <consortium name="Broad Institute Microbial Sequencing Center"/>
            <person name="Fischbach M."/>
            <person name="Godfrey P."/>
            <person name="Ward D."/>
            <person name="Young S."/>
            <person name="Zeng Q."/>
            <person name="Koehrsen M."/>
            <person name="Alvarado L."/>
            <person name="Berlin A.M."/>
            <person name="Bochicchio J."/>
            <person name="Borenstein D."/>
            <person name="Chapman S.B."/>
            <person name="Chen Z."/>
            <person name="Engels R."/>
            <person name="Freedman E."/>
            <person name="Gellesch M."/>
            <person name="Goldberg J."/>
            <person name="Griggs A."/>
            <person name="Gujja S."/>
            <person name="Heilman E.R."/>
            <person name="Heiman D.I."/>
            <person name="Hepburn T.A."/>
            <person name="Howarth C."/>
            <person name="Jen D."/>
            <person name="Larson L."/>
            <person name="Lewis B."/>
            <person name="Mehta T."/>
            <person name="Park D."/>
            <person name="Pearson M."/>
            <person name="Richards J."/>
            <person name="Roberts A."/>
            <person name="Saif S."/>
            <person name="Shea T.D."/>
            <person name="Shenoy N."/>
            <person name="Sisk P."/>
            <person name="Stolte C."/>
            <person name="Sykes S.N."/>
            <person name="Thomson T."/>
            <person name="Walk T."/>
            <person name="White J."/>
            <person name="Yandava C."/>
            <person name="Straight P."/>
            <person name="Clardy J."/>
            <person name="Hung D."/>
            <person name="Kolter R."/>
            <person name="Mekalanos J."/>
            <person name="Walker S."/>
            <person name="Walsh C.T."/>
            <person name="Wieland-Brown L.C."/>
            <person name="Haas B."/>
            <person name="Nusbaum C."/>
            <person name="Birren B."/>
        </authorList>
    </citation>
    <scope>NUCLEOTIDE SEQUENCE [LARGE SCALE GENOMIC DNA]</scope>
    <source>
        <strain evidence="3 4">ATCC 53653</strain>
    </source>
</reference>
<dbReference type="Proteomes" id="UP000003963">
    <property type="component" value="Unassembled WGS sequence"/>
</dbReference>
<feature type="region of interest" description="Disordered" evidence="1">
    <location>
        <begin position="107"/>
        <end position="131"/>
    </location>
</feature>
<feature type="transmembrane region" description="Helical" evidence="2">
    <location>
        <begin position="12"/>
        <end position="32"/>
    </location>
</feature>
<keyword evidence="2" id="KW-0472">Membrane</keyword>
<evidence type="ECO:0000313" key="4">
    <source>
        <dbReference type="Proteomes" id="UP000003963"/>
    </source>
</evidence>
<sequence>MHASGRVRAGGVLRRLLFVVLLALGVLMMHSMGHPDGGPGTSEHASAHVSGGMHQATGSDVRTERPAMTSHDTQSAPMAGMDMASLCVAVLGTWVLTAVLRAAFVRRRGPPPPRSAPVAAVPRPVPPSPGPDLTTLSVLRI</sequence>
<dbReference type="InterPro" id="IPR046151">
    <property type="entry name" value="DUF6153"/>
</dbReference>
<dbReference type="EMBL" id="GG657754">
    <property type="protein sequence ID" value="EFL28753.1"/>
    <property type="molecule type" value="Genomic_DNA"/>
</dbReference>
<keyword evidence="2" id="KW-1133">Transmembrane helix</keyword>
<protein>
    <submittedName>
        <fullName evidence="3">Uncharacterized protein</fullName>
    </submittedName>
</protein>
<proteinExistence type="predicted"/>
<dbReference type="Pfam" id="PF19650">
    <property type="entry name" value="DUF6153"/>
    <property type="match status" value="1"/>
</dbReference>
<evidence type="ECO:0000256" key="2">
    <source>
        <dbReference type="SAM" id="Phobius"/>
    </source>
</evidence>
<feature type="region of interest" description="Disordered" evidence="1">
    <location>
        <begin position="35"/>
        <end position="76"/>
    </location>
</feature>
<dbReference type="RefSeq" id="WP_009720550.1">
    <property type="nucleotide sequence ID" value="NZ_GG657754.1"/>
</dbReference>
<gene>
    <name evidence="3" type="ORF">SSOG_08467</name>
</gene>
<evidence type="ECO:0000313" key="3">
    <source>
        <dbReference type="EMBL" id="EFL28753.1"/>
    </source>
</evidence>